<accession>A0A8A1M5H8</accession>
<proteinExistence type="predicted"/>
<reference evidence="1" key="1">
    <citation type="submission" date="2021-01" db="EMBL/GenBank/DDBJ databases">
        <title>Chromosome-level genome assembly of a human fungal pathogen reveals clustering of transcriptionally co-regulated genes.</title>
        <authorList>
            <person name="Voorhies M."/>
            <person name="Cohen S."/>
            <person name="Shea T.P."/>
            <person name="Petrus S."/>
            <person name="Munoz J.F."/>
            <person name="Poplawski S."/>
            <person name="Goldman W.E."/>
            <person name="Michael T."/>
            <person name="Cuomo C.A."/>
            <person name="Sil A."/>
            <person name="Beyhan S."/>
        </authorList>
    </citation>
    <scope>NUCLEOTIDE SEQUENCE</scope>
    <source>
        <strain evidence="1">WU24</strain>
    </source>
</reference>
<evidence type="ECO:0000313" key="2">
    <source>
        <dbReference type="Proteomes" id="UP000663671"/>
    </source>
</evidence>
<name>A0A8A1M5H8_AJECA</name>
<protein>
    <submittedName>
        <fullName evidence="1">Uncharacterized protein</fullName>
    </submittedName>
</protein>
<gene>
    <name evidence="1" type="ORF">I7I51_05370</name>
</gene>
<sequence>MPICSRTICGSGDDLFRGQIQAKPSEYGEDAPRHYTSKGISHQLRLGGSVSVLDRGNASCR</sequence>
<organism evidence="1 2">
    <name type="scientific">Ajellomyces capsulatus</name>
    <name type="common">Darling's disease fungus</name>
    <name type="synonym">Histoplasma capsulatum</name>
    <dbReference type="NCBI Taxonomy" id="5037"/>
    <lineage>
        <taxon>Eukaryota</taxon>
        <taxon>Fungi</taxon>
        <taxon>Dikarya</taxon>
        <taxon>Ascomycota</taxon>
        <taxon>Pezizomycotina</taxon>
        <taxon>Eurotiomycetes</taxon>
        <taxon>Eurotiomycetidae</taxon>
        <taxon>Onygenales</taxon>
        <taxon>Ajellomycetaceae</taxon>
        <taxon>Histoplasma</taxon>
    </lineage>
</organism>
<evidence type="ECO:0000313" key="1">
    <source>
        <dbReference type="EMBL" id="QSS60570.1"/>
    </source>
</evidence>
<dbReference type="Proteomes" id="UP000663671">
    <property type="component" value="Chromosome 4"/>
</dbReference>
<dbReference type="EMBL" id="CP069110">
    <property type="protein sequence ID" value="QSS60570.1"/>
    <property type="molecule type" value="Genomic_DNA"/>
</dbReference>
<dbReference type="VEuPathDB" id="FungiDB:I7I51_05370"/>
<dbReference type="AlphaFoldDB" id="A0A8A1M5H8"/>